<keyword evidence="5" id="KW-1185">Reference proteome</keyword>
<dbReference type="EMBL" id="FNDT01000001">
    <property type="protein sequence ID" value="SDH35240.1"/>
    <property type="molecule type" value="Genomic_DNA"/>
</dbReference>
<dbReference type="Proteomes" id="UP000199258">
    <property type="component" value="Unassembled WGS sequence"/>
</dbReference>
<organism evidence="4 5">
    <name type="scientific">Arthrobacter subterraneus</name>
    <dbReference type="NCBI Taxonomy" id="335973"/>
    <lineage>
        <taxon>Bacteria</taxon>
        <taxon>Bacillati</taxon>
        <taxon>Actinomycetota</taxon>
        <taxon>Actinomycetes</taxon>
        <taxon>Micrococcales</taxon>
        <taxon>Micrococcaceae</taxon>
        <taxon>Arthrobacter</taxon>
    </lineage>
</organism>
<dbReference type="InterPro" id="IPR004104">
    <property type="entry name" value="Gfo/Idh/MocA-like_OxRdtase_C"/>
</dbReference>
<dbReference type="InterPro" id="IPR000683">
    <property type="entry name" value="Gfo/Idh/MocA-like_OxRdtase_N"/>
</dbReference>
<protein>
    <submittedName>
        <fullName evidence="4">Predicted dehydrogenase</fullName>
    </submittedName>
</protein>
<dbReference type="PANTHER" id="PTHR43377:SF1">
    <property type="entry name" value="BILIVERDIN REDUCTASE A"/>
    <property type="match status" value="1"/>
</dbReference>
<dbReference type="AlphaFoldDB" id="A0A1G8BRG5"/>
<dbReference type="GO" id="GO:0000166">
    <property type="term" value="F:nucleotide binding"/>
    <property type="evidence" value="ECO:0007669"/>
    <property type="project" value="InterPro"/>
</dbReference>
<dbReference type="Pfam" id="PF01408">
    <property type="entry name" value="GFO_IDH_MocA"/>
    <property type="match status" value="1"/>
</dbReference>
<dbReference type="SUPFAM" id="SSF55347">
    <property type="entry name" value="Glyceraldehyde-3-phosphate dehydrogenase-like, C-terminal domain"/>
    <property type="match status" value="1"/>
</dbReference>
<evidence type="ECO:0000256" key="1">
    <source>
        <dbReference type="ARBA" id="ARBA00010928"/>
    </source>
</evidence>
<dbReference type="RefSeq" id="WP_090584080.1">
    <property type="nucleotide sequence ID" value="NZ_FNDT01000001.1"/>
</dbReference>
<dbReference type="PANTHER" id="PTHR43377">
    <property type="entry name" value="BILIVERDIN REDUCTASE A"/>
    <property type="match status" value="1"/>
</dbReference>
<accession>A0A1G8BRG5</accession>
<dbReference type="STRING" id="335973.SAMN04488693_10121"/>
<comment type="similarity">
    <text evidence="1">Belongs to the Gfo/Idh/MocA family.</text>
</comment>
<evidence type="ECO:0000259" key="2">
    <source>
        <dbReference type="Pfam" id="PF01408"/>
    </source>
</evidence>
<dbReference type="InterPro" id="IPR036291">
    <property type="entry name" value="NAD(P)-bd_dom_sf"/>
</dbReference>
<dbReference type="InterPro" id="IPR051450">
    <property type="entry name" value="Gfo/Idh/MocA_Oxidoreductases"/>
</dbReference>
<dbReference type="Pfam" id="PF02894">
    <property type="entry name" value="GFO_IDH_MocA_C"/>
    <property type="match status" value="1"/>
</dbReference>
<dbReference type="Gene3D" id="3.40.50.720">
    <property type="entry name" value="NAD(P)-binding Rossmann-like Domain"/>
    <property type="match status" value="1"/>
</dbReference>
<gene>
    <name evidence="4" type="ORF">SAMN04488693_10121</name>
</gene>
<dbReference type="Gene3D" id="3.30.360.10">
    <property type="entry name" value="Dihydrodipicolinate Reductase, domain 2"/>
    <property type="match status" value="1"/>
</dbReference>
<feature type="domain" description="Gfo/Idh/MocA-like oxidoreductase N-terminal" evidence="2">
    <location>
        <begin position="4"/>
        <end position="118"/>
    </location>
</feature>
<name>A0A1G8BRG5_9MICC</name>
<feature type="domain" description="Gfo/Idh/MocA-like oxidoreductase C-terminal" evidence="3">
    <location>
        <begin position="130"/>
        <end position="328"/>
    </location>
</feature>
<evidence type="ECO:0000313" key="5">
    <source>
        <dbReference type="Proteomes" id="UP000199258"/>
    </source>
</evidence>
<sequence>MADLRVGLIGLGMMGRHHARVVRELEGVQLVAVADAFGDPHGVAGDLPLCGSVDELISQGIDMAVCAVPTGLHEEVGLALAAAGVHTMVEKPIASTIEGGVKLAEAFEAAGLVGAVGHIERFNPALQSLRSRIENGDLGDVYQVATRRQGPFPSRIADVGVVKDLGTHDIDLTSWLAQSPYRSVSARTSTRSGRPHEDMVTASCQLANGVITSHLVNWLSPMKERLTVVTGEKGAFVADTLTADLTFYENGTINTEWEAVSNFRGVSEGNITRLALTKREPLKAEHEAFRDAVRGERNDVVTMREGLNTLRVAEAMIDSARTGQMVDVTA</sequence>
<dbReference type="OrthoDB" id="179913at2"/>
<evidence type="ECO:0000313" key="4">
    <source>
        <dbReference type="EMBL" id="SDH35240.1"/>
    </source>
</evidence>
<proteinExistence type="inferred from homology"/>
<reference evidence="4 5" key="1">
    <citation type="submission" date="2016-10" db="EMBL/GenBank/DDBJ databases">
        <authorList>
            <person name="de Groot N.N."/>
        </authorList>
    </citation>
    <scope>NUCLEOTIDE SEQUENCE [LARGE SCALE GENOMIC DNA]</scope>
    <source>
        <strain evidence="4 5">NP_1H</strain>
    </source>
</reference>
<dbReference type="SUPFAM" id="SSF51735">
    <property type="entry name" value="NAD(P)-binding Rossmann-fold domains"/>
    <property type="match status" value="1"/>
</dbReference>
<evidence type="ECO:0000259" key="3">
    <source>
        <dbReference type="Pfam" id="PF02894"/>
    </source>
</evidence>